<proteinExistence type="inferred from homology"/>
<dbReference type="EMBL" id="JARIHO010000078">
    <property type="protein sequence ID" value="KAJ7310620.1"/>
    <property type="molecule type" value="Genomic_DNA"/>
</dbReference>
<keyword evidence="4" id="KW-0560">Oxidoreductase</keyword>
<evidence type="ECO:0000313" key="7">
    <source>
        <dbReference type="EMBL" id="KAJ7310620.1"/>
    </source>
</evidence>
<keyword evidence="5" id="KW-0732">Signal</keyword>
<evidence type="ECO:0000256" key="5">
    <source>
        <dbReference type="SAM" id="SignalP"/>
    </source>
</evidence>
<dbReference type="Proteomes" id="UP001218218">
    <property type="component" value="Unassembled WGS sequence"/>
</dbReference>
<dbReference type="InterPro" id="IPR006094">
    <property type="entry name" value="Oxid_FAD_bind_N"/>
</dbReference>
<keyword evidence="2" id="KW-0285">Flavoprotein</keyword>
<protein>
    <recommendedName>
        <fullName evidence="6">FAD-binding PCMH-type domain-containing protein</fullName>
    </recommendedName>
</protein>
<feature type="signal peptide" evidence="5">
    <location>
        <begin position="1"/>
        <end position="18"/>
    </location>
</feature>
<dbReference type="AlphaFoldDB" id="A0AAD6Z7G3"/>
<name>A0AAD6Z7G3_9AGAR</name>
<evidence type="ECO:0000259" key="6">
    <source>
        <dbReference type="PROSITE" id="PS51387"/>
    </source>
</evidence>
<keyword evidence="3" id="KW-0274">FAD</keyword>
<dbReference type="PANTHER" id="PTHR42973:SF13">
    <property type="entry name" value="FAD-BINDING PCMH-TYPE DOMAIN-CONTAINING PROTEIN"/>
    <property type="match status" value="1"/>
</dbReference>
<dbReference type="Pfam" id="PF01565">
    <property type="entry name" value="FAD_binding_4"/>
    <property type="match status" value="1"/>
</dbReference>
<dbReference type="Gene3D" id="3.30.465.10">
    <property type="match status" value="1"/>
</dbReference>
<evidence type="ECO:0000256" key="4">
    <source>
        <dbReference type="ARBA" id="ARBA00023002"/>
    </source>
</evidence>
<dbReference type="InterPro" id="IPR016166">
    <property type="entry name" value="FAD-bd_PCMH"/>
</dbReference>
<comment type="caution">
    <text evidence="7">The sequence shown here is derived from an EMBL/GenBank/DDBJ whole genome shotgun (WGS) entry which is preliminary data.</text>
</comment>
<dbReference type="SUPFAM" id="SSF56176">
    <property type="entry name" value="FAD-binding/transporter-associated domain-like"/>
    <property type="match status" value="1"/>
</dbReference>
<dbReference type="InterPro" id="IPR036318">
    <property type="entry name" value="FAD-bd_PCMH-like_sf"/>
</dbReference>
<dbReference type="GO" id="GO:0071949">
    <property type="term" value="F:FAD binding"/>
    <property type="evidence" value="ECO:0007669"/>
    <property type="project" value="InterPro"/>
</dbReference>
<feature type="chain" id="PRO_5041942199" description="FAD-binding PCMH-type domain-containing protein" evidence="5">
    <location>
        <begin position="19"/>
        <end position="478"/>
    </location>
</feature>
<comment type="similarity">
    <text evidence="1">Belongs to the oxygen-dependent FAD-linked oxidoreductase family.</text>
</comment>
<dbReference type="InterPro" id="IPR050416">
    <property type="entry name" value="FAD-linked_Oxidoreductase"/>
</dbReference>
<gene>
    <name evidence="7" type="ORF">DFH08DRAFT_718654</name>
</gene>
<keyword evidence="8" id="KW-1185">Reference proteome</keyword>
<organism evidence="7 8">
    <name type="scientific">Mycena albidolilacea</name>
    <dbReference type="NCBI Taxonomy" id="1033008"/>
    <lineage>
        <taxon>Eukaryota</taxon>
        <taxon>Fungi</taxon>
        <taxon>Dikarya</taxon>
        <taxon>Basidiomycota</taxon>
        <taxon>Agaricomycotina</taxon>
        <taxon>Agaricomycetes</taxon>
        <taxon>Agaricomycetidae</taxon>
        <taxon>Agaricales</taxon>
        <taxon>Marasmiineae</taxon>
        <taxon>Mycenaceae</taxon>
        <taxon>Mycena</taxon>
    </lineage>
</organism>
<dbReference type="InterPro" id="IPR016169">
    <property type="entry name" value="FAD-bd_PCMH_sub2"/>
</dbReference>
<evidence type="ECO:0000256" key="2">
    <source>
        <dbReference type="ARBA" id="ARBA00022630"/>
    </source>
</evidence>
<evidence type="ECO:0000256" key="3">
    <source>
        <dbReference type="ARBA" id="ARBA00022827"/>
    </source>
</evidence>
<dbReference type="PROSITE" id="PS51387">
    <property type="entry name" value="FAD_PCMH"/>
    <property type="match status" value="1"/>
</dbReference>
<sequence>MFLLLLLLQLFLTGQSTAALFPPNNATTHSAALHACDQLQSSLGSSIVQTTGKEYQAGATNAWNLQNCQYQPTCIVFPRTSAHVQTAMKAIYSTGSHYAVQAGSHSAMKGWNTVQDGVLILFTYMKNVSYDPKTDSITLQPGIRWQEAVTALEPFGVAPVGGKDVGTGLLLGGGISFLSPSQGYAADNFKALDVVLVNGEMVTATASNKYSDLFRALKGGGNRFGIYNSSATEALLKATARYTREVNDPNAVLLVALNNIGGEFFSFAGMFYRGSELPAHIFGHFLSIPAVPCSPLNSTVCSPPPPLGPMSYLDVMATQGSENQRGSVQHFGASALDGADEDAYLAAFKHWSNFTATFKDEFALAGMAFTPIPESQVQAGRAKGGNVIAPPRGGWAAVQFGEEMKAGVKDVPSRVQKGLDLLFEQVPPSPRLPLYLGESDPQQKVFQSYGDYELLKQIYTKYDPTRFNMAHTQGPGGL</sequence>
<evidence type="ECO:0000256" key="1">
    <source>
        <dbReference type="ARBA" id="ARBA00005466"/>
    </source>
</evidence>
<reference evidence="7" key="1">
    <citation type="submission" date="2023-03" db="EMBL/GenBank/DDBJ databases">
        <title>Massive genome expansion in bonnet fungi (Mycena s.s.) driven by repeated elements and novel gene families across ecological guilds.</title>
        <authorList>
            <consortium name="Lawrence Berkeley National Laboratory"/>
            <person name="Harder C.B."/>
            <person name="Miyauchi S."/>
            <person name="Viragh M."/>
            <person name="Kuo A."/>
            <person name="Thoen E."/>
            <person name="Andreopoulos B."/>
            <person name="Lu D."/>
            <person name="Skrede I."/>
            <person name="Drula E."/>
            <person name="Henrissat B."/>
            <person name="Morin E."/>
            <person name="Kohler A."/>
            <person name="Barry K."/>
            <person name="LaButti K."/>
            <person name="Morin E."/>
            <person name="Salamov A."/>
            <person name="Lipzen A."/>
            <person name="Mereny Z."/>
            <person name="Hegedus B."/>
            <person name="Baldrian P."/>
            <person name="Stursova M."/>
            <person name="Weitz H."/>
            <person name="Taylor A."/>
            <person name="Grigoriev I.V."/>
            <person name="Nagy L.G."/>
            <person name="Martin F."/>
            <person name="Kauserud H."/>
        </authorList>
    </citation>
    <scope>NUCLEOTIDE SEQUENCE</scope>
    <source>
        <strain evidence="7">CBHHK002</strain>
    </source>
</reference>
<evidence type="ECO:0000313" key="8">
    <source>
        <dbReference type="Proteomes" id="UP001218218"/>
    </source>
</evidence>
<accession>A0AAD6Z7G3</accession>
<feature type="domain" description="FAD-binding PCMH-type" evidence="6">
    <location>
        <begin position="68"/>
        <end position="237"/>
    </location>
</feature>
<dbReference type="GO" id="GO:0016491">
    <property type="term" value="F:oxidoreductase activity"/>
    <property type="evidence" value="ECO:0007669"/>
    <property type="project" value="UniProtKB-KW"/>
</dbReference>
<dbReference type="PANTHER" id="PTHR42973">
    <property type="entry name" value="BINDING OXIDOREDUCTASE, PUTATIVE (AFU_ORTHOLOGUE AFUA_1G17690)-RELATED"/>
    <property type="match status" value="1"/>
</dbReference>